<dbReference type="PANTHER" id="PTHR33802">
    <property type="entry name" value="SI:CH211-161H7.5-RELATED"/>
    <property type="match status" value="1"/>
</dbReference>
<keyword evidence="2" id="KW-0812">Transmembrane</keyword>
<dbReference type="EMBL" id="HBEJ01002898">
    <property type="protein sequence ID" value="CAD8361980.1"/>
    <property type="molecule type" value="Transcribed_RNA"/>
</dbReference>
<evidence type="ECO:0000256" key="2">
    <source>
        <dbReference type="SAM" id="Phobius"/>
    </source>
</evidence>
<keyword evidence="2" id="KW-1133">Transmembrane helix</keyword>
<reference evidence="3" key="1">
    <citation type="submission" date="2021-01" db="EMBL/GenBank/DDBJ databases">
        <authorList>
            <person name="Corre E."/>
            <person name="Pelletier E."/>
            <person name="Niang G."/>
            <person name="Scheremetjew M."/>
            <person name="Finn R."/>
            <person name="Kale V."/>
            <person name="Holt S."/>
            <person name="Cochrane G."/>
            <person name="Meng A."/>
            <person name="Brown T."/>
            <person name="Cohen L."/>
        </authorList>
    </citation>
    <scope>NUCLEOTIDE SEQUENCE</scope>
    <source>
        <strain evidence="3">CCMP3303</strain>
    </source>
</reference>
<evidence type="ECO:0000313" key="3">
    <source>
        <dbReference type="EMBL" id="CAD8361980.1"/>
    </source>
</evidence>
<feature type="transmembrane region" description="Helical" evidence="2">
    <location>
        <begin position="177"/>
        <end position="200"/>
    </location>
</feature>
<dbReference type="PANTHER" id="PTHR33802:SF2">
    <property type="entry name" value="EF-HAND DOMAIN-CONTAINING PROTEIN"/>
    <property type="match status" value="1"/>
</dbReference>
<organism evidence="3">
    <name type="scientific">Minutocellus polymorphus</name>
    <dbReference type="NCBI Taxonomy" id="265543"/>
    <lineage>
        <taxon>Eukaryota</taxon>
        <taxon>Sar</taxon>
        <taxon>Stramenopiles</taxon>
        <taxon>Ochrophyta</taxon>
        <taxon>Bacillariophyta</taxon>
        <taxon>Mediophyceae</taxon>
        <taxon>Cymatosirophycidae</taxon>
        <taxon>Cymatosirales</taxon>
        <taxon>Cymatosiraceae</taxon>
        <taxon>Minutocellus</taxon>
    </lineage>
</organism>
<feature type="transmembrane region" description="Helical" evidence="2">
    <location>
        <begin position="53"/>
        <end position="73"/>
    </location>
</feature>
<keyword evidence="2" id="KW-0472">Membrane</keyword>
<accession>A0A7S0FJ50</accession>
<feature type="transmembrane region" description="Helical" evidence="2">
    <location>
        <begin position="146"/>
        <end position="165"/>
    </location>
</feature>
<dbReference type="InterPro" id="IPR038330">
    <property type="entry name" value="TspO/MBR-related_sf"/>
</dbReference>
<protein>
    <submittedName>
        <fullName evidence="3">Uncharacterized protein</fullName>
    </submittedName>
</protein>
<proteinExistence type="predicted"/>
<feature type="transmembrane region" description="Helical" evidence="2">
    <location>
        <begin position="89"/>
        <end position="109"/>
    </location>
</feature>
<sequence>MPSTSPLTRVNYSSVVGYLLYPIIFSALELVGINTLPSNADTSERYQTLITPAGWAFAIWALIFVSELCYVVLQLHPRYRSHRMVRKGIHYWFFFVCMGQSFWSLSFGLNQIEMSTLFMTFILFCLVALEYCQYKTKSDGTKTEYWLLRFPFEVHTGWIVAAFAVNSNVAAAKWEASAPALFGLAVASIVYIIICAAFCLFLKKPNYAVPLTLAWATFGIAEELRSPMDSISRNFSEGQIASIRTTSAVVCALLITCTAFRGIWKIRHGDREHRGGSTTGVAQEESMMGITSDPQGGLQ</sequence>
<evidence type="ECO:0000256" key="1">
    <source>
        <dbReference type="SAM" id="MobiDB-lite"/>
    </source>
</evidence>
<name>A0A7S0FJ50_9STRA</name>
<feature type="transmembrane region" description="Helical" evidence="2">
    <location>
        <begin position="12"/>
        <end position="33"/>
    </location>
</feature>
<gene>
    <name evidence="3" type="ORF">MPOL1434_LOCUS1698</name>
</gene>
<dbReference type="Gene3D" id="1.20.1260.100">
    <property type="entry name" value="TspO/MBR protein"/>
    <property type="match status" value="1"/>
</dbReference>
<dbReference type="AlphaFoldDB" id="A0A7S0FJ50"/>
<feature type="transmembrane region" description="Helical" evidence="2">
    <location>
        <begin position="115"/>
        <end position="134"/>
    </location>
</feature>
<feature type="region of interest" description="Disordered" evidence="1">
    <location>
        <begin position="271"/>
        <end position="299"/>
    </location>
</feature>